<proteinExistence type="predicted"/>
<organism evidence="1 2">
    <name type="scientific">Phytophthora megakarya</name>
    <dbReference type="NCBI Taxonomy" id="4795"/>
    <lineage>
        <taxon>Eukaryota</taxon>
        <taxon>Sar</taxon>
        <taxon>Stramenopiles</taxon>
        <taxon>Oomycota</taxon>
        <taxon>Peronosporomycetes</taxon>
        <taxon>Peronosporales</taxon>
        <taxon>Peronosporaceae</taxon>
        <taxon>Phytophthora</taxon>
    </lineage>
</organism>
<accession>A0A225W3D7</accession>
<evidence type="ECO:0000313" key="2">
    <source>
        <dbReference type="Proteomes" id="UP000198211"/>
    </source>
</evidence>
<protein>
    <submittedName>
        <fullName evidence="1">Uncharacterized protein</fullName>
    </submittedName>
</protein>
<dbReference type="AlphaFoldDB" id="A0A225W3D7"/>
<dbReference type="EMBL" id="NBNE01002051">
    <property type="protein sequence ID" value="OWZ11698.1"/>
    <property type="molecule type" value="Genomic_DNA"/>
</dbReference>
<keyword evidence="2" id="KW-1185">Reference proteome</keyword>
<dbReference type="OrthoDB" id="114444at2759"/>
<sequence length="177" mass="20270">MMIRAYAWSEIGVVGMKVMGIEANYGMTYGVELPLLVAGELDDGEAKQAFIGAVIRKEHFQLSSATAAEVMWKNVVHTGDRQSFGQVTSKFQKKKAEYLKPYVEVISRHINDYDWSEDRFSVLKAIAFKRMEWLKTDIRRLDMVEMGFSWNMPYAQYDNDPAVENALRGPEQSTEVK</sequence>
<gene>
    <name evidence="1" type="ORF">PHMEG_00015243</name>
</gene>
<reference evidence="2" key="1">
    <citation type="submission" date="2017-03" db="EMBL/GenBank/DDBJ databases">
        <title>Phytopthora megakarya and P. palmivora, two closely related causual agents of cacao black pod achieved similar genome size and gene model numbers by different mechanisms.</title>
        <authorList>
            <person name="Ali S."/>
            <person name="Shao J."/>
            <person name="Larry D.J."/>
            <person name="Kronmiller B."/>
            <person name="Shen D."/>
            <person name="Strem M.D."/>
            <person name="Melnick R.L."/>
            <person name="Guiltinan M.J."/>
            <person name="Tyler B.M."/>
            <person name="Meinhardt L.W."/>
            <person name="Bailey B.A."/>
        </authorList>
    </citation>
    <scope>NUCLEOTIDE SEQUENCE [LARGE SCALE GENOMIC DNA]</scope>
    <source>
        <strain evidence="2">zdho120</strain>
    </source>
</reference>
<name>A0A225W3D7_9STRA</name>
<evidence type="ECO:0000313" key="1">
    <source>
        <dbReference type="EMBL" id="OWZ11698.1"/>
    </source>
</evidence>
<comment type="caution">
    <text evidence="1">The sequence shown here is derived from an EMBL/GenBank/DDBJ whole genome shotgun (WGS) entry which is preliminary data.</text>
</comment>
<dbReference type="Proteomes" id="UP000198211">
    <property type="component" value="Unassembled WGS sequence"/>
</dbReference>